<dbReference type="InterPro" id="IPR018800">
    <property type="entry name" value="PRCC"/>
</dbReference>
<name>A0AA39XBD8_9PEZI</name>
<feature type="region of interest" description="Disordered" evidence="1">
    <location>
        <begin position="1"/>
        <end position="79"/>
    </location>
</feature>
<feature type="region of interest" description="Disordered" evidence="1">
    <location>
        <begin position="141"/>
        <end position="179"/>
    </location>
</feature>
<proteinExistence type="predicted"/>
<dbReference type="Proteomes" id="UP001174934">
    <property type="component" value="Unassembled WGS sequence"/>
</dbReference>
<comment type="caution">
    <text evidence="2">The sequence shown here is derived from an EMBL/GenBank/DDBJ whole genome shotgun (WGS) entry which is preliminary data.</text>
</comment>
<feature type="region of interest" description="Disordered" evidence="1">
    <location>
        <begin position="89"/>
        <end position="108"/>
    </location>
</feature>
<dbReference type="Pfam" id="PF10253">
    <property type="entry name" value="PRCC"/>
    <property type="match status" value="1"/>
</dbReference>
<evidence type="ECO:0000313" key="2">
    <source>
        <dbReference type="EMBL" id="KAK0630804.1"/>
    </source>
</evidence>
<keyword evidence="3" id="KW-1185">Reference proteome</keyword>
<gene>
    <name evidence="2" type="ORF">B0T17DRAFT_529352</name>
</gene>
<accession>A0AA39XBD8</accession>
<sequence>MSGSATRTGTAPARGVQLRTGAEPSFARARGGGDDEDDNSTNSNSGGGLGLNLPPPRKAPAGPSIPAGQRPESEVKLVGKPLMFKPLSVARKPGLNKMKKKPNMAPNGKITATAEQNVAAAAAAAPPPKKKVSLFSMGADTDASPAATTSTSTGAYEPLFNGAGPTTSYDDPATTATADDEYTGSYEHYEQPYQETPQQQPNHQQSLTSIADDLNLSKEARRELFGRGGVNNNTNNNSSFIPAGAKVISFNMEQEYAHNEALRQSGTEQVYNPVRSIVPGKHSLRQMVSMVQNNQAALEESFVAGKNTRKDAAGRYGWK</sequence>
<organism evidence="2 3">
    <name type="scientific">Bombardia bombarda</name>
    <dbReference type="NCBI Taxonomy" id="252184"/>
    <lineage>
        <taxon>Eukaryota</taxon>
        <taxon>Fungi</taxon>
        <taxon>Dikarya</taxon>
        <taxon>Ascomycota</taxon>
        <taxon>Pezizomycotina</taxon>
        <taxon>Sordariomycetes</taxon>
        <taxon>Sordariomycetidae</taxon>
        <taxon>Sordariales</taxon>
        <taxon>Lasiosphaeriaceae</taxon>
        <taxon>Bombardia</taxon>
    </lineage>
</organism>
<protein>
    <submittedName>
        <fullName evidence="2">Mitotic checkpoint regulator, MAD2B-interacting-domain-containing protein</fullName>
    </submittedName>
</protein>
<feature type="compositionally biased region" description="Low complexity" evidence="1">
    <location>
        <begin position="141"/>
        <end position="155"/>
    </location>
</feature>
<dbReference type="EMBL" id="JAULSR010000002">
    <property type="protein sequence ID" value="KAK0630804.1"/>
    <property type="molecule type" value="Genomic_DNA"/>
</dbReference>
<evidence type="ECO:0000256" key="1">
    <source>
        <dbReference type="SAM" id="MobiDB-lite"/>
    </source>
</evidence>
<dbReference type="AlphaFoldDB" id="A0AA39XBD8"/>
<reference evidence="2" key="1">
    <citation type="submission" date="2023-06" db="EMBL/GenBank/DDBJ databases">
        <title>Genome-scale phylogeny and comparative genomics of the fungal order Sordariales.</title>
        <authorList>
            <consortium name="Lawrence Berkeley National Laboratory"/>
            <person name="Hensen N."/>
            <person name="Bonometti L."/>
            <person name="Westerberg I."/>
            <person name="Brannstrom I.O."/>
            <person name="Guillou S."/>
            <person name="Cros-Aarteil S."/>
            <person name="Calhoun S."/>
            <person name="Haridas S."/>
            <person name="Kuo A."/>
            <person name="Mondo S."/>
            <person name="Pangilinan J."/>
            <person name="Riley R."/>
            <person name="LaButti K."/>
            <person name="Andreopoulos B."/>
            <person name="Lipzen A."/>
            <person name="Chen C."/>
            <person name="Yanf M."/>
            <person name="Daum C."/>
            <person name="Ng V."/>
            <person name="Clum A."/>
            <person name="Steindorff A."/>
            <person name="Ohm R."/>
            <person name="Martin F."/>
            <person name="Silar P."/>
            <person name="Natvig D."/>
            <person name="Lalanne C."/>
            <person name="Gautier V."/>
            <person name="Ament-velasquez S.L."/>
            <person name="Kruys A."/>
            <person name="Hutchinson M.I."/>
            <person name="Powell A.J."/>
            <person name="Barry K."/>
            <person name="Miller A.N."/>
            <person name="Grigoriev I.V."/>
            <person name="Debuchy R."/>
            <person name="Gladieux P."/>
            <person name="Thoren M.H."/>
            <person name="Johannesson H."/>
        </authorList>
    </citation>
    <scope>NUCLEOTIDE SEQUENCE</scope>
    <source>
        <strain evidence="2">SMH3391-2</strain>
    </source>
</reference>
<evidence type="ECO:0000313" key="3">
    <source>
        <dbReference type="Proteomes" id="UP001174934"/>
    </source>
</evidence>
<feature type="compositionally biased region" description="Low complexity" evidence="1">
    <location>
        <begin position="165"/>
        <end position="177"/>
    </location>
</feature>